<dbReference type="EMBL" id="OU015584">
    <property type="protein sequence ID" value="CAG5077503.1"/>
    <property type="molecule type" value="Genomic_DNA"/>
</dbReference>
<dbReference type="KEGG" id="ptan:CRYO30217_00407"/>
<dbReference type="AlphaFoldDB" id="A0A916JJW8"/>
<organism evidence="2 3">
    <name type="scientific">Parvicella tangerina</name>
    <dbReference type="NCBI Taxonomy" id="2829795"/>
    <lineage>
        <taxon>Bacteria</taxon>
        <taxon>Pseudomonadati</taxon>
        <taxon>Bacteroidota</taxon>
        <taxon>Flavobacteriia</taxon>
        <taxon>Flavobacteriales</taxon>
        <taxon>Parvicellaceae</taxon>
        <taxon>Parvicella</taxon>
    </lineage>
</organism>
<gene>
    <name evidence="2" type="ORF">CRYO30217_00407</name>
</gene>
<dbReference type="Gene3D" id="3.40.30.10">
    <property type="entry name" value="Glutaredoxin"/>
    <property type="match status" value="1"/>
</dbReference>
<accession>A0A916JJW8</accession>
<dbReference type="RefSeq" id="WP_258540642.1">
    <property type="nucleotide sequence ID" value="NZ_OU015584.1"/>
</dbReference>
<dbReference type="PANTHER" id="PTHR13887">
    <property type="entry name" value="GLUTATHIONE S-TRANSFERASE KAPPA"/>
    <property type="match status" value="1"/>
</dbReference>
<evidence type="ECO:0000313" key="3">
    <source>
        <dbReference type="Proteomes" id="UP000683507"/>
    </source>
</evidence>
<keyword evidence="3" id="KW-1185">Reference proteome</keyword>
<dbReference type="InterPro" id="IPR001853">
    <property type="entry name" value="DSBA-like_thioredoxin_dom"/>
</dbReference>
<dbReference type="GO" id="GO:0016491">
    <property type="term" value="F:oxidoreductase activity"/>
    <property type="evidence" value="ECO:0007669"/>
    <property type="project" value="InterPro"/>
</dbReference>
<dbReference type="Pfam" id="PF01323">
    <property type="entry name" value="DSBA"/>
    <property type="match status" value="1"/>
</dbReference>
<proteinExistence type="predicted"/>
<dbReference type="SUPFAM" id="SSF52833">
    <property type="entry name" value="Thioredoxin-like"/>
    <property type="match status" value="1"/>
</dbReference>
<dbReference type="CDD" id="cd03024">
    <property type="entry name" value="DsbA_FrnE"/>
    <property type="match status" value="1"/>
</dbReference>
<reference evidence="2" key="1">
    <citation type="submission" date="2021-04" db="EMBL/GenBank/DDBJ databases">
        <authorList>
            <person name="Rodrigo-Torres L."/>
            <person name="Arahal R. D."/>
            <person name="Lucena T."/>
        </authorList>
    </citation>
    <scope>NUCLEOTIDE SEQUENCE</scope>
    <source>
        <strain evidence="2">AS29M-1</strain>
    </source>
</reference>
<dbReference type="InterPro" id="IPR036249">
    <property type="entry name" value="Thioredoxin-like_sf"/>
</dbReference>
<sequence length="266" mass="30172">MKKQFLLLIVLPSFLSSFGQKETSSKQKIEQMKIEIWSDIVCPWCYIGKRNFEKALSRFEYNDFLIIEYKSYQLDPSMQTDTSVSITEYLSNSKGISISYAQQMIDHVSEVATSVGLDYDLNNAIPINTLQAHGLLHYAKTIGKQRELKERLMKGYFVETLNLDDTNILVQMASDVGLDTSVAREILIMNKFGQQVQQDINEGVQLGLQGVPFFVMNRKFVVSGAQSPSNFLATLNQAFEDWLKHTPVKELEIIDGKVCRADGTCE</sequence>
<name>A0A916JJW8_9FLAO</name>
<evidence type="ECO:0000313" key="2">
    <source>
        <dbReference type="EMBL" id="CAG5077503.1"/>
    </source>
</evidence>
<dbReference type="Proteomes" id="UP000683507">
    <property type="component" value="Chromosome"/>
</dbReference>
<dbReference type="PANTHER" id="PTHR13887:SF41">
    <property type="entry name" value="THIOREDOXIN SUPERFAMILY PROTEIN"/>
    <property type="match status" value="1"/>
</dbReference>
<protein>
    <recommendedName>
        <fullName evidence="1">DSBA-like thioredoxin domain-containing protein</fullName>
    </recommendedName>
</protein>
<evidence type="ECO:0000259" key="1">
    <source>
        <dbReference type="Pfam" id="PF01323"/>
    </source>
</evidence>
<feature type="domain" description="DSBA-like thioredoxin" evidence="1">
    <location>
        <begin position="34"/>
        <end position="235"/>
    </location>
</feature>